<evidence type="ECO:0000259" key="5">
    <source>
        <dbReference type="PROSITE" id="PS50977"/>
    </source>
</evidence>
<name>A0A941D8E5_9MICO</name>
<evidence type="ECO:0000256" key="2">
    <source>
        <dbReference type="ARBA" id="ARBA00023125"/>
    </source>
</evidence>
<dbReference type="PRINTS" id="PR00455">
    <property type="entry name" value="HTHTETR"/>
</dbReference>
<dbReference type="Pfam" id="PF17754">
    <property type="entry name" value="TetR_C_14"/>
    <property type="match status" value="1"/>
</dbReference>
<keyword evidence="1" id="KW-0805">Transcription regulation</keyword>
<proteinExistence type="predicted"/>
<comment type="caution">
    <text evidence="6">The sequence shown here is derived from an EMBL/GenBank/DDBJ whole genome shotgun (WGS) entry which is preliminary data.</text>
</comment>
<keyword evidence="2 4" id="KW-0238">DNA-binding</keyword>
<dbReference type="Gene3D" id="1.10.357.10">
    <property type="entry name" value="Tetracycline Repressor, domain 2"/>
    <property type="match status" value="1"/>
</dbReference>
<protein>
    <submittedName>
        <fullName evidence="6">TetR family transcriptional regulator</fullName>
    </submittedName>
</protein>
<dbReference type="InterPro" id="IPR023772">
    <property type="entry name" value="DNA-bd_HTH_TetR-type_CS"/>
</dbReference>
<feature type="DNA-binding region" description="H-T-H motif" evidence="4">
    <location>
        <begin position="40"/>
        <end position="59"/>
    </location>
</feature>
<keyword evidence="3" id="KW-0804">Transcription</keyword>
<dbReference type="PROSITE" id="PS01081">
    <property type="entry name" value="HTH_TETR_1"/>
    <property type="match status" value="1"/>
</dbReference>
<dbReference type="RefSeq" id="WP_211602917.1">
    <property type="nucleotide sequence ID" value="NZ_JAGSNF010000013.1"/>
</dbReference>
<dbReference type="GO" id="GO:0000976">
    <property type="term" value="F:transcription cis-regulatory region binding"/>
    <property type="evidence" value="ECO:0007669"/>
    <property type="project" value="TreeGrafter"/>
</dbReference>
<evidence type="ECO:0000313" key="7">
    <source>
        <dbReference type="Proteomes" id="UP000677016"/>
    </source>
</evidence>
<reference evidence="6" key="1">
    <citation type="submission" date="2021-04" db="EMBL/GenBank/DDBJ databases">
        <title>Phycicoccus avicenniae sp. nov., a novel endophytic actinomycetes isolated from branch of Avicennia mariana.</title>
        <authorList>
            <person name="Tuo L."/>
        </authorList>
    </citation>
    <scope>NUCLEOTIDE SEQUENCE</scope>
    <source>
        <strain evidence="6">BSK3Z-2</strain>
    </source>
</reference>
<dbReference type="AlphaFoldDB" id="A0A941D8E5"/>
<dbReference type="InterPro" id="IPR041347">
    <property type="entry name" value="MftR_C"/>
</dbReference>
<dbReference type="PROSITE" id="PS50977">
    <property type="entry name" value="HTH_TETR_2"/>
    <property type="match status" value="1"/>
</dbReference>
<dbReference type="InterPro" id="IPR050109">
    <property type="entry name" value="HTH-type_TetR-like_transc_reg"/>
</dbReference>
<dbReference type="InterPro" id="IPR001647">
    <property type="entry name" value="HTH_TetR"/>
</dbReference>
<dbReference type="Gene3D" id="1.10.10.60">
    <property type="entry name" value="Homeodomain-like"/>
    <property type="match status" value="1"/>
</dbReference>
<evidence type="ECO:0000256" key="1">
    <source>
        <dbReference type="ARBA" id="ARBA00023015"/>
    </source>
</evidence>
<dbReference type="SUPFAM" id="SSF46689">
    <property type="entry name" value="Homeodomain-like"/>
    <property type="match status" value="1"/>
</dbReference>
<organism evidence="6 7">
    <name type="scientific">Phycicoccus avicenniae</name>
    <dbReference type="NCBI Taxonomy" id="2828860"/>
    <lineage>
        <taxon>Bacteria</taxon>
        <taxon>Bacillati</taxon>
        <taxon>Actinomycetota</taxon>
        <taxon>Actinomycetes</taxon>
        <taxon>Micrococcales</taxon>
        <taxon>Intrasporangiaceae</taxon>
        <taxon>Phycicoccus</taxon>
    </lineage>
</organism>
<dbReference type="PANTHER" id="PTHR30055">
    <property type="entry name" value="HTH-TYPE TRANSCRIPTIONAL REGULATOR RUTR"/>
    <property type="match status" value="1"/>
</dbReference>
<accession>A0A941D8E5</accession>
<sequence length="199" mass="21378">MTTAGTDGPTDRESKKRRTRLRLHTAAVRLAVERGYQATTADEIAAAAGVSPRTFFNYFATKEDAIVGSDPDRPARLHRAVVERPSHERPAEALRAVLTDQVREMEGDPDLWRMRSTLAASTPELSTRLAGAGDRLETALVEAVYLRAGTDPADDLATGLSARLAMAAVRAAFHQHRAAGADGSLADRLDTAFDAAGVR</sequence>
<evidence type="ECO:0000256" key="3">
    <source>
        <dbReference type="ARBA" id="ARBA00023163"/>
    </source>
</evidence>
<evidence type="ECO:0000313" key="6">
    <source>
        <dbReference type="EMBL" id="MBR7743665.1"/>
    </source>
</evidence>
<dbReference type="EMBL" id="JAGSNF010000013">
    <property type="protein sequence ID" value="MBR7743665.1"/>
    <property type="molecule type" value="Genomic_DNA"/>
</dbReference>
<gene>
    <name evidence="6" type="ORF">KC207_10225</name>
</gene>
<keyword evidence="7" id="KW-1185">Reference proteome</keyword>
<feature type="domain" description="HTH tetR-type" evidence="5">
    <location>
        <begin position="17"/>
        <end position="77"/>
    </location>
</feature>
<dbReference type="Proteomes" id="UP000677016">
    <property type="component" value="Unassembled WGS sequence"/>
</dbReference>
<dbReference type="GO" id="GO:0003700">
    <property type="term" value="F:DNA-binding transcription factor activity"/>
    <property type="evidence" value="ECO:0007669"/>
    <property type="project" value="TreeGrafter"/>
</dbReference>
<dbReference type="PANTHER" id="PTHR30055:SF238">
    <property type="entry name" value="MYCOFACTOCIN BIOSYNTHESIS TRANSCRIPTIONAL REGULATOR MFTR-RELATED"/>
    <property type="match status" value="1"/>
</dbReference>
<evidence type="ECO:0000256" key="4">
    <source>
        <dbReference type="PROSITE-ProRule" id="PRU00335"/>
    </source>
</evidence>
<dbReference type="InterPro" id="IPR009057">
    <property type="entry name" value="Homeodomain-like_sf"/>
</dbReference>
<dbReference type="Pfam" id="PF00440">
    <property type="entry name" value="TetR_N"/>
    <property type="match status" value="1"/>
</dbReference>